<dbReference type="Pfam" id="PF01471">
    <property type="entry name" value="PG_binding_1"/>
    <property type="match status" value="2"/>
</dbReference>
<feature type="compositionally biased region" description="Polar residues" evidence="1">
    <location>
        <begin position="178"/>
        <end position="191"/>
    </location>
</feature>
<accession>A0A1X7P6R0</accession>
<evidence type="ECO:0000259" key="3">
    <source>
        <dbReference type="Pfam" id="PF01471"/>
    </source>
</evidence>
<feature type="region of interest" description="Disordered" evidence="1">
    <location>
        <begin position="178"/>
        <end position="198"/>
    </location>
</feature>
<sequence>MRNPRPTPPAQRPRRLLIAGVACGALAFGSLATAPVALAADAPVSAVAASAAAWPVVAEGENSANARTVQHLLNAAGYTVDADGVFGPATASAVTSFQTDRGLSADGIVGEQTWSALITTVSSGDSGETVTALQVQLNKTGAGLSVDGSFGPATQSAVESFQSSAGLTVDGIAGPQTWQSIVGSGSGTTPDPGQPGETFATLSDEQLANVRTIIAEGKTAGVPEYGWVVAIATAMQESRLRNLSGGDRDSVGLFQQRPSAGWGAAADLVDPVYASRAFYGAANSPTTNTGLTDIAGWESMSVTEAAQAVQVSAYPDAYAQWETLAREAVESEG</sequence>
<dbReference type="InterPro" id="IPR036366">
    <property type="entry name" value="PGBDSf"/>
</dbReference>
<keyword evidence="4" id="KW-0378">Hydrolase</keyword>
<keyword evidence="5" id="KW-1185">Reference proteome</keyword>
<keyword evidence="2" id="KW-0732">Signal</keyword>
<dbReference type="InterPro" id="IPR036365">
    <property type="entry name" value="PGBD-like_sf"/>
</dbReference>
<name>A0A1X7P6R0_9MICO</name>
<organism evidence="4 5">
    <name type="scientific">Rathayibacter oskolensis</name>
    <dbReference type="NCBI Taxonomy" id="1891671"/>
    <lineage>
        <taxon>Bacteria</taxon>
        <taxon>Bacillati</taxon>
        <taxon>Actinomycetota</taxon>
        <taxon>Actinomycetes</taxon>
        <taxon>Micrococcales</taxon>
        <taxon>Microbacteriaceae</taxon>
        <taxon>Rathayibacter</taxon>
    </lineage>
</organism>
<dbReference type="PROSITE" id="PS51318">
    <property type="entry name" value="TAT"/>
    <property type="match status" value="1"/>
</dbReference>
<dbReference type="EMBL" id="FXBM01000002">
    <property type="protein sequence ID" value="SMH46441.1"/>
    <property type="molecule type" value="Genomic_DNA"/>
</dbReference>
<reference evidence="5" key="1">
    <citation type="submission" date="2017-04" db="EMBL/GenBank/DDBJ databases">
        <authorList>
            <person name="Varghese N."/>
            <person name="Submissions S."/>
        </authorList>
    </citation>
    <scope>NUCLEOTIDE SEQUENCE [LARGE SCALE GENOMIC DNA]</scope>
    <source>
        <strain evidence="5">VKM Ac-2121</strain>
    </source>
</reference>
<dbReference type="InterPro" id="IPR006311">
    <property type="entry name" value="TAT_signal"/>
</dbReference>
<protein>
    <submittedName>
        <fullName evidence="4">Peptidoglycan-binding (PGRP) domain of peptidoglycan hydrolases-containing protein</fullName>
    </submittedName>
</protein>
<dbReference type="GO" id="GO:0016787">
    <property type="term" value="F:hydrolase activity"/>
    <property type="evidence" value="ECO:0007669"/>
    <property type="project" value="UniProtKB-KW"/>
</dbReference>
<dbReference type="STRING" id="1891671.SAMN06295885_2746"/>
<evidence type="ECO:0000313" key="4">
    <source>
        <dbReference type="EMBL" id="SMH46441.1"/>
    </source>
</evidence>
<dbReference type="RefSeq" id="WP_085477093.1">
    <property type="nucleotide sequence ID" value="NZ_FXBM01000002.1"/>
</dbReference>
<evidence type="ECO:0000313" key="5">
    <source>
        <dbReference type="Proteomes" id="UP000193711"/>
    </source>
</evidence>
<dbReference type="AlphaFoldDB" id="A0A1X7P6R0"/>
<dbReference type="OrthoDB" id="5171895at2"/>
<dbReference type="Proteomes" id="UP000193711">
    <property type="component" value="Unassembled WGS sequence"/>
</dbReference>
<dbReference type="Gene3D" id="1.10.101.10">
    <property type="entry name" value="PGBD-like superfamily/PGBD"/>
    <property type="match status" value="2"/>
</dbReference>
<feature type="domain" description="Peptidoglycan binding-like" evidence="3">
    <location>
        <begin position="126"/>
        <end position="180"/>
    </location>
</feature>
<dbReference type="InterPro" id="IPR002477">
    <property type="entry name" value="Peptidoglycan-bd-like"/>
</dbReference>
<gene>
    <name evidence="4" type="ORF">SAMN06295885_2746</name>
</gene>
<evidence type="ECO:0000256" key="1">
    <source>
        <dbReference type="SAM" id="MobiDB-lite"/>
    </source>
</evidence>
<feature type="domain" description="Peptidoglycan binding-like" evidence="3">
    <location>
        <begin position="64"/>
        <end position="117"/>
    </location>
</feature>
<evidence type="ECO:0000256" key="2">
    <source>
        <dbReference type="SAM" id="SignalP"/>
    </source>
</evidence>
<dbReference type="SUPFAM" id="SSF47090">
    <property type="entry name" value="PGBD-like"/>
    <property type="match status" value="2"/>
</dbReference>
<proteinExistence type="predicted"/>
<feature type="chain" id="PRO_5012575523" evidence="2">
    <location>
        <begin position="40"/>
        <end position="333"/>
    </location>
</feature>
<feature type="signal peptide" evidence="2">
    <location>
        <begin position="1"/>
        <end position="39"/>
    </location>
</feature>